<keyword evidence="5 6" id="KW-0472">Membrane</keyword>
<keyword evidence="4 6" id="KW-1133">Transmembrane helix</keyword>
<evidence type="ECO:0000256" key="6">
    <source>
        <dbReference type="SAM" id="Phobius"/>
    </source>
</evidence>
<dbReference type="Pfam" id="PF12679">
    <property type="entry name" value="ABC2_membrane_2"/>
    <property type="match status" value="1"/>
</dbReference>
<sequence length="253" mass="27791">MRHFLTILGHEIRMLLVSPSTYIAAVIFLAFMGFIFSGILAEYATLPQDNSPAVSFFELFWVPVIFIVPLLTMKSISEERRLGTLETLLTTPISTAEVVLGKYGAAYFLYLSLWSATAGFFYILHRFTNDAFLLDLGPLIGGYLFIAVSGLFFVAIGIFASSLSRNQAVAGIFGVTMLFGLIIGTQLLAGVAALNLDLFTPVKSAVEYARVFTHLDDFSRGIVDTRQLLFYISGTTLTLIFSILGLEAKLLHS</sequence>
<evidence type="ECO:0000313" key="7">
    <source>
        <dbReference type="EMBL" id="WED63586.1"/>
    </source>
</evidence>
<organism evidence="7 8">
    <name type="scientific">Synoicihabitans lomoniglobus</name>
    <dbReference type="NCBI Taxonomy" id="2909285"/>
    <lineage>
        <taxon>Bacteria</taxon>
        <taxon>Pseudomonadati</taxon>
        <taxon>Verrucomicrobiota</taxon>
        <taxon>Opitutia</taxon>
        <taxon>Opitutales</taxon>
        <taxon>Opitutaceae</taxon>
        <taxon>Synoicihabitans</taxon>
    </lineage>
</organism>
<feature type="transmembrane region" description="Helical" evidence="6">
    <location>
        <begin position="228"/>
        <end position="246"/>
    </location>
</feature>
<dbReference type="RefSeq" id="WP_330929794.1">
    <property type="nucleotide sequence ID" value="NZ_CP119075.1"/>
</dbReference>
<keyword evidence="3 6" id="KW-0812">Transmembrane</keyword>
<keyword evidence="2" id="KW-1003">Cell membrane</keyword>
<feature type="transmembrane region" description="Helical" evidence="6">
    <location>
        <begin position="107"/>
        <end position="124"/>
    </location>
</feature>
<reference evidence="7" key="1">
    <citation type="submission" date="2023-03" db="EMBL/GenBank/DDBJ databases">
        <title>Lomoglobus Profundus gen. nov., sp. nov., a novel member of the phylum Verrucomicrobia, isolated from deep-marine sediment of South China Sea.</title>
        <authorList>
            <person name="Ahmad T."/>
            <person name="Ishaq S.E."/>
            <person name="Wang F."/>
        </authorList>
    </citation>
    <scope>NUCLEOTIDE SEQUENCE</scope>
    <source>
        <strain evidence="7">LMO-M01</strain>
    </source>
</reference>
<evidence type="ECO:0000256" key="2">
    <source>
        <dbReference type="ARBA" id="ARBA00022475"/>
    </source>
</evidence>
<dbReference type="AlphaFoldDB" id="A0AAE9ZSR8"/>
<evidence type="ECO:0000256" key="4">
    <source>
        <dbReference type="ARBA" id="ARBA00022989"/>
    </source>
</evidence>
<name>A0AAE9ZSR8_9BACT</name>
<protein>
    <submittedName>
        <fullName evidence="7">ABC transporter permease subunit</fullName>
    </submittedName>
</protein>
<evidence type="ECO:0000256" key="1">
    <source>
        <dbReference type="ARBA" id="ARBA00004651"/>
    </source>
</evidence>
<gene>
    <name evidence="7" type="ORF">PXH66_14715</name>
</gene>
<dbReference type="PANTHER" id="PTHR30294:SF29">
    <property type="entry name" value="MULTIDRUG ABC TRANSPORTER PERMEASE YBHS-RELATED"/>
    <property type="match status" value="1"/>
</dbReference>
<dbReference type="GO" id="GO:0140359">
    <property type="term" value="F:ABC-type transporter activity"/>
    <property type="evidence" value="ECO:0007669"/>
    <property type="project" value="InterPro"/>
</dbReference>
<feature type="transmembrane region" description="Helical" evidence="6">
    <location>
        <begin position="21"/>
        <end position="41"/>
    </location>
</feature>
<evidence type="ECO:0000313" key="8">
    <source>
        <dbReference type="Proteomes" id="UP001218638"/>
    </source>
</evidence>
<keyword evidence="8" id="KW-1185">Reference proteome</keyword>
<dbReference type="EMBL" id="CP119075">
    <property type="protein sequence ID" value="WED63586.1"/>
    <property type="molecule type" value="Genomic_DNA"/>
</dbReference>
<evidence type="ECO:0000256" key="5">
    <source>
        <dbReference type="ARBA" id="ARBA00023136"/>
    </source>
</evidence>
<dbReference type="PANTHER" id="PTHR30294">
    <property type="entry name" value="MEMBRANE COMPONENT OF ABC TRANSPORTER YHHJ-RELATED"/>
    <property type="match status" value="1"/>
</dbReference>
<comment type="subcellular location">
    <subcellularLocation>
        <location evidence="1">Cell membrane</location>
        <topology evidence="1">Multi-pass membrane protein</topology>
    </subcellularLocation>
</comment>
<accession>A0AAE9ZSR8</accession>
<feature type="transmembrane region" description="Helical" evidence="6">
    <location>
        <begin position="136"/>
        <end position="160"/>
    </location>
</feature>
<feature type="transmembrane region" description="Helical" evidence="6">
    <location>
        <begin position="172"/>
        <end position="194"/>
    </location>
</feature>
<dbReference type="KEGG" id="slom:PXH66_14715"/>
<evidence type="ECO:0000256" key="3">
    <source>
        <dbReference type="ARBA" id="ARBA00022692"/>
    </source>
</evidence>
<dbReference type="Proteomes" id="UP001218638">
    <property type="component" value="Chromosome"/>
</dbReference>
<dbReference type="InterPro" id="IPR051449">
    <property type="entry name" value="ABC-2_transporter_component"/>
</dbReference>
<dbReference type="GO" id="GO:0005886">
    <property type="term" value="C:plasma membrane"/>
    <property type="evidence" value="ECO:0007669"/>
    <property type="project" value="UniProtKB-SubCell"/>
</dbReference>
<proteinExistence type="predicted"/>
<feature type="transmembrane region" description="Helical" evidence="6">
    <location>
        <begin position="53"/>
        <end position="72"/>
    </location>
</feature>